<protein>
    <recommendedName>
        <fullName evidence="3">AhpC/TSA antioxidant enzyme-domain-containing protein</fullName>
    </recommendedName>
</protein>
<organism evidence="2">
    <name type="scientific">Dissoconium aciculare CBS 342.82</name>
    <dbReference type="NCBI Taxonomy" id="1314786"/>
    <lineage>
        <taxon>Eukaryota</taxon>
        <taxon>Fungi</taxon>
        <taxon>Dikarya</taxon>
        <taxon>Ascomycota</taxon>
        <taxon>Pezizomycotina</taxon>
        <taxon>Dothideomycetes</taxon>
        <taxon>Dothideomycetidae</taxon>
        <taxon>Mycosphaerellales</taxon>
        <taxon>Dissoconiaceae</taxon>
        <taxon>Dissoconium</taxon>
    </lineage>
</organism>
<dbReference type="PANTHER" id="PTHR28630:SF3">
    <property type="entry name" value="PEROXIREDOXIN-LIKE 2C"/>
    <property type="match status" value="1"/>
</dbReference>
<keyword evidence="1" id="KW-1185">Reference proteome</keyword>
<reference evidence="2" key="1">
    <citation type="submission" date="2020-01" db="EMBL/GenBank/DDBJ databases">
        <authorList>
            <consortium name="DOE Joint Genome Institute"/>
            <person name="Haridas S."/>
            <person name="Albert R."/>
            <person name="Binder M."/>
            <person name="Bloem J."/>
            <person name="Labutti K."/>
            <person name="Salamov A."/>
            <person name="Andreopoulos B."/>
            <person name="Baker S.E."/>
            <person name="Barry K."/>
            <person name="Bills G."/>
            <person name="Bluhm B.H."/>
            <person name="Cannon C."/>
            <person name="Castanera R."/>
            <person name="Culley D.E."/>
            <person name="Daum C."/>
            <person name="Ezra D."/>
            <person name="Gonzalez J.B."/>
            <person name="Henrissat B."/>
            <person name="Kuo A."/>
            <person name="Liang C."/>
            <person name="Lipzen A."/>
            <person name="Lutzoni F."/>
            <person name="Magnuson J."/>
            <person name="Mondo S."/>
            <person name="Nolan M."/>
            <person name="Ohm R."/>
            <person name="Pangilinan J."/>
            <person name="Park H.-J."/>
            <person name="Ramirez L."/>
            <person name="Alfaro M."/>
            <person name="Sun H."/>
            <person name="Tritt A."/>
            <person name="Yoshinaga Y."/>
            <person name="Zwiers L.-H."/>
            <person name="Turgeon B.G."/>
            <person name="Goodwin S.B."/>
            <person name="Spatafora J.W."/>
            <person name="Crous P.W."/>
            <person name="Grigoriev I.V."/>
        </authorList>
    </citation>
    <scope>NUCLEOTIDE SEQUENCE</scope>
    <source>
        <strain evidence="2">CBS 342.82</strain>
    </source>
</reference>
<dbReference type="InterPro" id="IPR032801">
    <property type="entry name" value="PXL2A/B/C"/>
</dbReference>
<dbReference type="AlphaFoldDB" id="A0A6J3M9Y9"/>
<dbReference type="SUPFAM" id="SSF52833">
    <property type="entry name" value="Thioredoxin-like"/>
    <property type="match status" value="1"/>
</dbReference>
<evidence type="ECO:0000313" key="1">
    <source>
        <dbReference type="Proteomes" id="UP000504637"/>
    </source>
</evidence>
<reference evidence="2" key="2">
    <citation type="submission" date="2020-04" db="EMBL/GenBank/DDBJ databases">
        <authorList>
            <consortium name="NCBI Genome Project"/>
        </authorList>
    </citation>
    <scope>NUCLEOTIDE SEQUENCE</scope>
    <source>
        <strain evidence="2">CBS 342.82</strain>
    </source>
</reference>
<name>A0A6J3M9Y9_9PEZI</name>
<dbReference type="OrthoDB" id="40334at2759"/>
<dbReference type="Pfam" id="PF13911">
    <property type="entry name" value="AhpC-TSA_2"/>
    <property type="match status" value="1"/>
</dbReference>
<dbReference type="Proteomes" id="UP000504637">
    <property type="component" value="Unplaced"/>
</dbReference>
<dbReference type="RefSeq" id="XP_033461480.1">
    <property type="nucleotide sequence ID" value="XM_033601115.1"/>
</dbReference>
<dbReference type="InterPro" id="IPR036249">
    <property type="entry name" value="Thioredoxin-like_sf"/>
</dbReference>
<accession>A0A6J3M9Y9</accession>
<dbReference type="GeneID" id="54358915"/>
<dbReference type="PANTHER" id="PTHR28630">
    <property type="match status" value="1"/>
</dbReference>
<reference evidence="2" key="3">
    <citation type="submission" date="2025-08" db="UniProtKB">
        <authorList>
            <consortium name="RefSeq"/>
        </authorList>
    </citation>
    <scope>IDENTIFICATION</scope>
    <source>
        <strain evidence="2">CBS 342.82</strain>
    </source>
</reference>
<evidence type="ECO:0008006" key="3">
    <source>
        <dbReference type="Google" id="ProtNLM"/>
    </source>
</evidence>
<evidence type="ECO:0000313" key="2">
    <source>
        <dbReference type="RefSeq" id="XP_033461480.1"/>
    </source>
</evidence>
<proteinExistence type="predicted"/>
<sequence>MDDTVTDECPDRATLAAVQHIPVYDSNGLARPFGALYEPTHSTHQRQLIIFIRHFYCGGCQAYIKALAESITMSEYFHIPIPTKIMVIGCGQPSMINYWRNFTQCPFPIYAEPSRKLFKKLGMNVSMNFGLRPPEYMKGTGTVPWLTNQVKNIHKGLWAPEPSLTVKDVFRGGNPMQVGGEFLFEDGQVLWCHRMKHYRNHAEVPVLRKLLDLDD</sequence>
<gene>
    <name evidence="2" type="ORF">K489DRAFT_315858</name>
</gene>